<comment type="caution">
    <text evidence="2">The sequence shown here is derived from an EMBL/GenBank/DDBJ whole genome shotgun (WGS) entry which is preliminary data.</text>
</comment>
<organism evidence="2 3">
    <name type="scientific">Pseudanabaena cinerea FACHB-1277</name>
    <dbReference type="NCBI Taxonomy" id="2949581"/>
    <lineage>
        <taxon>Bacteria</taxon>
        <taxon>Bacillati</taxon>
        <taxon>Cyanobacteriota</taxon>
        <taxon>Cyanophyceae</taxon>
        <taxon>Pseudanabaenales</taxon>
        <taxon>Pseudanabaenaceae</taxon>
        <taxon>Pseudanabaena</taxon>
        <taxon>Pseudanabaena cinerea</taxon>
    </lineage>
</organism>
<name>A0A926URI9_9CYAN</name>
<evidence type="ECO:0008006" key="4">
    <source>
        <dbReference type="Google" id="ProtNLM"/>
    </source>
</evidence>
<sequence length="192" mass="22049">MIENYKLPRKIRKNLEKEIESSEVIQWIEQPIPRILTRSTVGTCLVLLFSLAFFSFVGYGTYEQFKNARIPINEFPQVSGVLIPLVAVVIQLILIVLIPFLNWLEAVQSVYVITNKRAFVLKVGASKTVTSFFFPDLRVILRRENKDGSGDIIVYIHQSKDYDGDTVTEEIGFKQVRNVKSFENMLRYPNGT</sequence>
<dbReference type="Proteomes" id="UP000631421">
    <property type="component" value="Unassembled WGS sequence"/>
</dbReference>
<reference evidence="2" key="1">
    <citation type="journal article" date="2015" name="ISME J.">
        <title>Draft Genome Sequence of Streptomyces incarnatus NRRL8089, which Produces the Nucleoside Antibiotic Sinefungin.</title>
        <authorList>
            <person name="Oshima K."/>
            <person name="Hattori M."/>
            <person name="Shimizu H."/>
            <person name="Fukuda K."/>
            <person name="Nemoto M."/>
            <person name="Inagaki K."/>
            <person name="Tamura T."/>
        </authorList>
    </citation>
    <scope>NUCLEOTIDE SEQUENCE</scope>
    <source>
        <strain evidence="2">FACHB-1277</strain>
    </source>
</reference>
<reference evidence="2" key="2">
    <citation type="submission" date="2020-08" db="EMBL/GenBank/DDBJ databases">
        <authorList>
            <person name="Chen M."/>
            <person name="Teng W."/>
            <person name="Zhao L."/>
            <person name="Hu C."/>
            <person name="Zhou Y."/>
            <person name="Han B."/>
            <person name="Song L."/>
            <person name="Shu W."/>
        </authorList>
    </citation>
    <scope>NUCLEOTIDE SEQUENCE</scope>
    <source>
        <strain evidence="2">FACHB-1277</strain>
    </source>
</reference>
<dbReference type="RefSeq" id="WP_190350286.1">
    <property type="nucleotide sequence ID" value="NZ_JACJPY010000015.1"/>
</dbReference>
<keyword evidence="1" id="KW-0472">Membrane</keyword>
<gene>
    <name evidence="2" type="ORF">H6F44_07270</name>
</gene>
<feature type="transmembrane region" description="Helical" evidence="1">
    <location>
        <begin position="82"/>
        <end position="104"/>
    </location>
</feature>
<keyword evidence="1" id="KW-0812">Transmembrane</keyword>
<evidence type="ECO:0000256" key="1">
    <source>
        <dbReference type="SAM" id="Phobius"/>
    </source>
</evidence>
<keyword evidence="1" id="KW-1133">Transmembrane helix</keyword>
<evidence type="ECO:0000313" key="2">
    <source>
        <dbReference type="EMBL" id="MBD2149921.1"/>
    </source>
</evidence>
<feature type="transmembrane region" description="Helical" evidence="1">
    <location>
        <begin position="40"/>
        <end position="62"/>
    </location>
</feature>
<dbReference type="AlphaFoldDB" id="A0A926URI9"/>
<proteinExistence type="predicted"/>
<keyword evidence="3" id="KW-1185">Reference proteome</keyword>
<protein>
    <recommendedName>
        <fullName evidence="4">DUF304 domain-containing protein</fullName>
    </recommendedName>
</protein>
<evidence type="ECO:0000313" key="3">
    <source>
        <dbReference type="Proteomes" id="UP000631421"/>
    </source>
</evidence>
<accession>A0A926URI9</accession>
<dbReference type="EMBL" id="JACJPY010000015">
    <property type="protein sequence ID" value="MBD2149921.1"/>
    <property type="molecule type" value="Genomic_DNA"/>
</dbReference>